<gene>
    <name evidence="2" type="ORF">MCHLO_05943</name>
</gene>
<dbReference type="InterPro" id="IPR027417">
    <property type="entry name" value="P-loop_NTPase"/>
</dbReference>
<dbReference type="SUPFAM" id="SSF52540">
    <property type="entry name" value="P-loop containing nucleoside triphosphate hydrolases"/>
    <property type="match status" value="1"/>
</dbReference>
<reference evidence="2" key="1">
    <citation type="submission" date="2014-09" db="EMBL/GenBank/DDBJ databases">
        <title>Genome sequence of the luminous mushroom Mycena chlorophos for searching fungal bioluminescence genes.</title>
        <authorList>
            <person name="Tanaka Y."/>
            <person name="Kasuga D."/>
            <person name="Oba Y."/>
            <person name="Hase S."/>
            <person name="Sato K."/>
            <person name="Oba Y."/>
            <person name="Sakakibara Y."/>
        </authorList>
    </citation>
    <scope>NUCLEOTIDE SEQUENCE</scope>
</reference>
<evidence type="ECO:0000313" key="2">
    <source>
        <dbReference type="EMBL" id="GAT48550.1"/>
    </source>
</evidence>
<dbReference type="Proteomes" id="UP000815677">
    <property type="component" value="Unassembled WGS sequence"/>
</dbReference>
<sequence>MASVVESNGSDSLTESPPDGTSTPSVDRPNASPKTMPDEPDCPDPEAFGAKTRILVAGRVHSGKKTLLERVCGPFPHDLQLELVHDRYIFHYFRGFEGARDSRISTVNQFLRSRAETRTFTDQVHVIWYFVRTDTHMYMSPGDERFFSENLAQNVPVIVLFTKYDLLVTLAFGDLRRTMGRLEAKEKRFQRAREFLQLRYIDRLNSFPFPPTAFVQMDDLSNDNLNTDTLFQTTKDVTSAQRLAPILRSVRQNNLDSCLEDAVAAAIDAKDVAAVLLIVLRFYPHVWLSWNYEVRFVGFSSAAPDILRQRPYEQAVPAQNAADCTAIFCDKIPSENSWTNARRSEAIAAACICIDQTFMEASACAADFPAAFQIALDAYFSVEHTPRSIVNKEIAKFSPQDYREVVDPGSSEQQLTRKAVLKLVEIIKAHRLRLRDE</sequence>
<evidence type="ECO:0000313" key="3">
    <source>
        <dbReference type="Proteomes" id="UP000815677"/>
    </source>
</evidence>
<dbReference type="EMBL" id="DF844661">
    <property type="protein sequence ID" value="GAT48550.1"/>
    <property type="molecule type" value="Genomic_DNA"/>
</dbReference>
<evidence type="ECO:0008006" key="4">
    <source>
        <dbReference type="Google" id="ProtNLM"/>
    </source>
</evidence>
<protein>
    <recommendedName>
        <fullName evidence="4">G domain-containing protein</fullName>
    </recommendedName>
</protein>
<accession>A0ABQ0LBQ3</accession>
<proteinExistence type="predicted"/>
<keyword evidence="3" id="KW-1185">Reference proteome</keyword>
<feature type="region of interest" description="Disordered" evidence="1">
    <location>
        <begin position="1"/>
        <end position="47"/>
    </location>
</feature>
<dbReference type="Gene3D" id="3.40.50.300">
    <property type="entry name" value="P-loop containing nucleotide triphosphate hydrolases"/>
    <property type="match status" value="1"/>
</dbReference>
<organism evidence="2 3">
    <name type="scientific">Mycena chlorophos</name>
    <name type="common">Agaric fungus</name>
    <name type="synonym">Agaricus chlorophos</name>
    <dbReference type="NCBI Taxonomy" id="658473"/>
    <lineage>
        <taxon>Eukaryota</taxon>
        <taxon>Fungi</taxon>
        <taxon>Dikarya</taxon>
        <taxon>Basidiomycota</taxon>
        <taxon>Agaricomycotina</taxon>
        <taxon>Agaricomycetes</taxon>
        <taxon>Agaricomycetidae</taxon>
        <taxon>Agaricales</taxon>
        <taxon>Marasmiineae</taxon>
        <taxon>Mycenaceae</taxon>
        <taxon>Mycena</taxon>
    </lineage>
</organism>
<name>A0ABQ0LBQ3_MYCCL</name>
<evidence type="ECO:0000256" key="1">
    <source>
        <dbReference type="SAM" id="MobiDB-lite"/>
    </source>
</evidence>
<feature type="compositionally biased region" description="Polar residues" evidence="1">
    <location>
        <begin position="1"/>
        <end position="25"/>
    </location>
</feature>